<evidence type="ECO:0000256" key="3">
    <source>
        <dbReference type="ARBA" id="ARBA00022771"/>
    </source>
</evidence>
<feature type="compositionally biased region" description="Basic and acidic residues" evidence="7">
    <location>
        <begin position="248"/>
        <end position="260"/>
    </location>
</feature>
<dbReference type="OrthoDB" id="429143at2759"/>
<feature type="domain" description="PHD-type" evidence="8">
    <location>
        <begin position="402"/>
        <end position="447"/>
    </location>
</feature>
<keyword evidence="3 6" id="KW-0863">Zinc-finger</keyword>
<dbReference type="Gene3D" id="3.30.40.10">
    <property type="entry name" value="Zinc/RING finger domain, C3HC4 (zinc finger)"/>
    <property type="match status" value="1"/>
</dbReference>
<reference evidence="10 11" key="1">
    <citation type="journal article" date="2013" name="BMC Genomics">
        <title>The miniature genome of a carnivorous plant Genlisea aurea contains a low number of genes and short non-coding sequences.</title>
        <authorList>
            <person name="Leushkin E.V."/>
            <person name="Sutormin R.A."/>
            <person name="Nabieva E.R."/>
            <person name="Penin A.A."/>
            <person name="Kondrashov A.S."/>
            <person name="Logacheva M.D."/>
        </authorList>
    </citation>
    <scope>NUCLEOTIDE SEQUENCE [LARGE SCALE GENOMIC DNA]</scope>
</reference>
<dbReference type="InterPro" id="IPR001965">
    <property type="entry name" value="Znf_PHD"/>
</dbReference>
<protein>
    <recommendedName>
        <fullName evidence="12">PHD-type domain-containing protein</fullName>
    </recommendedName>
</protein>
<dbReference type="InterPro" id="IPR056511">
    <property type="entry name" value="IDM1_C"/>
</dbReference>
<dbReference type="InterPro" id="IPR016181">
    <property type="entry name" value="Acyl_CoA_acyltransferase"/>
</dbReference>
<evidence type="ECO:0000256" key="5">
    <source>
        <dbReference type="ARBA" id="ARBA00023242"/>
    </source>
</evidence>
<dbReference type="InterPro" id="IPR013083">
    <property type="entry name" value="Znf_RING/FYVE/PHD"/>
</dbReference>
<dbReference type="Gene3D" id="3.40.630.30">
    <property type="match status" value="1"/>
</dbReference>
<dbReference type="EMBL" id="AUSU01001291">
    <property type="protein sequence ID" value="EPS71358.1"/>
    <property type="molecule type" value="Genomic_DNA"/>
</dbReference>
<evidence type="ECO:0000256" key="6">
    <source>
        <dbReference type="PROSITE-ProRule" id="PRU00146"/>
    </source>
</evidence>
<keyword evidence="5" id="KW-0539">Nucleus</keyword>
<sequence length="695" mass="78764">LELDKPIRVQGKNGVLKIMVNKKRHTGLHPNTPFTDGAFKKELQSYQPSLASTTPTFPENNDKKFNGKVKKLRGKSFKEKKSAINGGLDSDTDGEAAAAFTVRKEVKKREEEEEEEEEVEVEVEEEEDIHHSFKTKDSKLKRSGSTEKQMLREKIRGMLIDCGWKIEHRPRRNRDYLDAVYINPNGTAYWSIIKAYEALKKQLEDDTSKVDVSPSSSFAPLSEDLINKLTRQTKKKIEEEMKRKRKEEIMNLRPALRDVDGDSSSGSDHDLSNFPSEGNPSKSSSFLQVQPVTASPHIGGKRTILGWLIDSGIVQLSEKVQYMNRKRSRVMLEGWITRDGIHCRCCSKILTVSKFELHAGSKLKQPFHNVFLESGSSLSNCQIEAWNKQRVSGFHKWDDPDDDICSVCWEGGDLICCDNCPSTFHQHCLDLEMAPSSDWMCPRCRCKVCGSEDELLDCGFCTESYHRSCCGDRNRTSTSQGASFFCGIHCQEMYDQLQKMVGIRHEADSGFSWSLLQRASSSFNDPPSSRVECNSKLAVAFSVVEECLSPVIDQRSGINILRNVVYSIRSNFKRLDFGGFFTAVLEKGDEIISAACIRIHGRYLAEMPFLATRNAYRRQGMSRRLLAAVETLLLHLGVEHLIAPVFPEQNGIWISGFGFGRVDDELRREMKSTNLLVLPGTHFLQKKLMSKQQQE</sequence>
<feature type="compositionally biased region" description="Polar residues" evidence="7">
    <location>
        <begin position="273"/>
        <end position="290"/>
    </location>
</feature>
<keyword evidence="11" id="KW-1185">Reference proteome</keyword>
<dbReference type="CDD" id="cd04301">
    <property type="entry name" value="NAT_SF"/>
    <property type="match status" value="1"/>
</dbReference>
<dbReference type="InterPro" id="IPR054292">
    <property type="entry name" value="DUF7028"/>
</dbReference>
<dbReference type="PANTHER" id="PTHR46309:SF1">
    <property type="entry name" value="PHD FINGER PROTEIN 12"/>
    <property type="match status" value="1"/>
</dbReference>
<name>S8E6B8_9LAMI</name>
<dbReference type="InterPro" id="IPR032308">
    <property type="entry name" value="TDBD"/>
</dbReference>
<organism evidence="10 11">
    <name type="scientific">Genlisea aurea</name>
    <dbReference type="NCBI Taxonomy" id="192259"/>
    <lineage>
        <taxon>Eukaryota</taxon>
        <taxon>Viridiplantae</taxon>
        <taxon>Streptophyta</taxon>
        <taxon>Embryophyta</taxon>
        <taxon>Tracheophyta</taxon>
        <taxon>Spermatophyta</taxon>
        <taxon>Magnoliopsida</taxon>
        <taxon>eudicotyledons</taxon>
        <taxon>Gunneridae</taxon>
        <taxon>Pentapetalae</taxon>
        <taxon>asterids</taxon>
        <taxon>lamiids</taxon>
        <taxon>Lamiales</taxon>
        <taxon>Lentibulariaceae</taxon>
        <taxon>Genlisea</taxon>
    </lineage>
</organism>
<dbReference type="GO" id="GO:0003714">
    <property type="term" value="F:transcription corepressor activity"/>
    <property type="evidence" value="ECO:0007669"/>
    <property type="project" value="InterPro"/>
</dbReference>
<dbReference type="Pfam" id="PF00628">
    <property type="entry name" value="PHD"/>
    <property type="match status" value="1"/>
</dbReference>
<dbReference type="GO" id="GO:0006357">
    <property type="term" value="P:regulation of transcription by RNA polymerase II"/>
    <property type="evidence" value="ECO:0007669"/>
    <property type="project" value="TreeGrafter"/>
</dbReference>
<dbReference type="PROSITE" id="PS50016">
    <property type="entry name" value="ZF_PHD_2"/>
    <property type="match status" value="1"/>
</dbReference>
<dbReference type="InterPro" id="IPR000182">
    <property type="entry name" value="GNAT_dom"/>
</dbReference>
<dbReference type="SMART" id="SM00249">
    <property type="entry name" value="PHD"/>
    <property type="match status" value="2"/>
</dbReference>
<dbReference type="InterPro" id="IPR019787">
    <property type="entry name" value="Znf_PHD-finger"/>
</dbReference>
<evidence type="ECO:0000259" key="9">
    <source>
        <dbReference type="PROSITE" id="PS51186"/>
    </source>
</evidence>
<comment type="subcellular location">
    <subcellularLocation>
        <location evidence="1">Nucleus</location>
    </subcellularLocation>
</comment>
<dbReference type="SUPFAM" id="SSF55729">
    <property type="entry name" value="Acyl-CoA N-acyltransferases (Nat)"/>
    <property type="match status" value="1"/>
</dbReference>
<dbReference type="AlphaFoldDB" id="S8E6B8"/>
<feature type="region of interest" description="Disordered" evidence="7">
    <location>
        <begin position="248"/>
        <end position="290"/>
    </location>
</feature>
<evidence type="ECO:0008006" key="12">
    <source>
        <dbReference type="Google" id="ProtNLM"/>
    </source>
</evidence>
<gene>
    <name evidence="10" type="ORF">M569_03396</name>
</gene>
<evidence type="ECO:0000256" key="1">
    <source>
        <dbReference type="ARBA" id="ARBA00004123"/>
    </source>
</evidence>
<comment type="caution">
    <text evidence="10">The sequence shown here is derived from an EMBL/GenBank/DDBJ whole genome shotgun (WGS) entry which is preliminary data.</text>
</comment>
<dbReference type="Pfam" id="PF16135">
    <property type="entry name" value="TDBD"/>
    <property type="match status" value="1"/>
</dbReference>
<dbReference type="InterPro" id="IPR011011">
    <property type="entry name" value="Znf_FYVE_PHD"/>
</dbReference>
<evidence type="ECO:0000256" key="2">
    <source>
        <dbReference type="ARBA" id="ARBA00022723"/>
    </source>
</evidence>
<feature type="region of interest" description="Disordered" evidence="7">
    <location>
        <begin position="123"/>
        <end position="147"/>
    </location>
</feature>
<dbReference type="Pfam" id="PF23209">
    <property type="entry name" value="IDM1_C"/>
    <property type="match status" value="1"/>
</dbReference>
<feature type="compositionally biased region" description="Basic and acidic residues" evidence="7">
    <location>
        <begin position="128"/>
        <end position="140"/>
    </location>
</feature>
<evidence type="ECO:0000259" key="8">
    <source>
        <dbReference type="PROSITE" id="PS50016"/>
    </source>
</evidence>
<evidence type="ECO:0000313" key="11">
    <source>
        <dbReference type="Proteomes" id="UP000015453"/>
    </source>
</evidence>
<dbReference type="GO" id="GO:0016747">
    <property type="term" value="F:acyltransferase activity, transferring groups other than amino-acyl groups"/>
    <property type="evidence" value="ECO:0007669"/>
    <property type="project" value="InterPro"/>
</dbReference>
<dbReference type="Proteomes" id="UP000015453">
    <property type="component" value="Unassembled WGS sequence"/>
</dbReference>
<dbReference type="SUPFAM" id="SSF57903">
    <property type="entry name" value="FYVE/PHD zinc finger"/>
    <property type="match status" value="2"/>
</dbReference>
<evidence type="ECO:0000256" key="7">
    <source>
        <dbReference type="SAM" id="MobiDB-lite"/>
    </source>
</evidence>
<dbReference type="GO" id="GO:0005634">
    <property type="term" value="C:nucleus"/>
    <property type="evidence" value="ECO:0007669"/>
    <property type="project" value="UniProtKB-SubCell"/>
</dbReference>
<accession>S8E6B8</accession>
<dbReference type="PROSITE" id="PS51186">
    <property type="entry name" value="GNAT"/>
    <property type="match status" value="1"/>
</dbReference>
<feature type="non-terminal residue" evidence="10">
    <location>
        <position position="695"/>
    </location>
</feature>
<dbReference type="PANTHER" id="PTHR46309">
    <property type="entry name" value="PHD FINGER PROTEIN 12"/>
    <property type="match status" value="1"/>
</dbReference>
<evidence type="ECO:0000313" key="10">
    <source>
        <dbReference type="EMBL" id="EPS71358.1"/>
    </source>
</evidence>
<dbReference type="Pfam" id="PF22970">
    <property type="entry name" value="DUF7028"/>
    <property type="match status" value="1"/>
</dbReference>
<dbReference type="GO" id="GO:0008270">
    <property type="term" value="F:zinc ion binding"/>
    <property type="evidence" value="ECO:0007669"/>
    <property type="project" value="UniProtKB-KW"/>
</dbReference>
<keyword evidence="2" id="KW-0479">Metal-binding</keyword>
<dbReference type="InterPro" id="IPR042163">
    <property type="entry name" value="PHF12"/>
</dbReference>
<proteinExistence type="predicted"/>
<feature type="domain" description="N-acetyltransferase" evidence="9">
    <location>
        <begin position="543"/>
        <end position="681"/>
    </location>
</feature>
<keyword evidence="4" id="KW-0862">Zinc</keyword>
<feature type="non-terminal residue" evidence="10">
    <location>
        <position position="1"/>
    </location>
</feature>
<evidence type="ECO:0000256" key="4">
    <source>
        <dbReference type="ARBA" id="ARBA00022833"/>
    </source>
</evidence>